<keyword evidence="2" id="KW-0732">Signal</keyword>
<feature type="signal peptide" evidence="2">
    <location>
        <begin position="1"/>
        <end position="27"/>
    </location>
</feature>
<dbReference type="EMBL" id="JBBMEZ010000037">
    <property type="protein sequence ID" value="MEQ2470759.1"/>
    <property type="molecule type" value="Genomic_DNA"/>
</dbReference>
<name>A0ABV1FBK2_9FIRM</name>
<feature type="transmembrane region" description="Helical" evidence="1">
    <location>
        <begin position="466"/>
        <end position="486"/>
    </location>
</feature>
<protein>
    <submittedName>
        <fullName evidence="4">SpaH/EbpB family LPXTG-anchored major pilin</fullName>
    </submittedName>
</protein>
<feature type="chain" id="PRO_5047261426" evidence="2">
    <location>
        <begin position="28"/>
        <end position="493"/>
    </location>
</feature>
<accession>A0ABV1FBK2</accession>
<sequence>MKTTKKIFAAVLAVMMIALMIPFSASAATTLTVSCNPNAGTTGDKADYVGTYEYKFFKLATVDTTTGTVTVEDAYTSNNALVDALNSTDTDKSQNIITICDGMSWTGTADKTVTFKYDGSADVSTQEITDLADGIYYVYCSKKPGTVKSVQGSLISLPYFDGTDWKYNYETVNLASKINVSGITVTKTVADNKVGTQKNAEYTLTASTAGSTTNKVGTYAIVDNMDNALSLIDNTVKVYFVKDSVETPAEDGDFTVESNYAYKDATGIDATATFAVVATDALLQGDKFYNYDTIKVTFSAKVNADIADKVTTDLPNTDGLYYGNEGNFTYKPGNNTVNVATAGLDVTKVDGNTTSTKLAGAEFTLYKDSACTEAITVEGVTVKATTTTNGNDKFYYGKHEFYFTPGVDYFVKETKAPAGYNINSTIFKVTAVAKAYTAVGTVENGAATVVKDYPVTVPQTGGMGTMMFYVGGAALIACAGVLLFVLKRKKAAK</sequence>
<dbReference type="InterPro" id="IPR041033">
    <property type="entry name" value="SpaA_PFL_dom_1"/>
</dbReference>
<proteinExistence type="predicted"/>
<comment type="caution">
    <text evidence="4">The sequence shown here is derived from an EMBL/GenBank/DDBJ whole genome shotgun (WGS) entry which is preliminary data.</text>
</comment>
<keyword evidence="5" id="KW-1185">Reference proteome</keyword>
<feature type="domain" description="SpaA-like prealbumin fold" evidence="3">
    <location>
        <begin position="344"/>
        <end position="438"/>
    </location>
</feature>
<evidence type="ECO:0000256" key="1">
    <source>
        <dbReference type="SAM" id="Phobius"/>
    </source>
</evidence>
<dbReference type="InterPro" id="IPR048052">
    <property type="entry name" value="FM1-like"/>
</dbReference>
<dbReference type="NCBIfam" id="TIGR01167">
    <property type="entry name" value="LPXTG_anchor"/>
    <property type="match status" value="1"/>
</dbReference>
<organism evidence="4 5">
    <name type="scientific">Ruminococcoides intestinale</name>
    <dbReference type="NCBI Taxonomy" id="3133162"/>
    <lineage>
        <taxon>Bacteria</taxon>
        <taxon>Bacillati</taxon>
        <taxon>Bacillota</taxon>
        <taxon>Clostridia</taxon>
        <taxon>Eubacteriales</taxon>
        <taxon>Oscillospiraceae</taxon>
        <taxon>Ruminococcoides</taxon>
    </lineage>
</organism>
<reference evidence="4 5" key="1">
    <citation type="submission" date="2024-03" db="EMBL/GenBank/DDBJ databases">
        <title>Human intestinal bacterial collection.</title>
        <authorList>
            <person name="Pauvert C."/>
            <person name="Hitch T.C.A."/>
            <person name="Clavel T."/>
        </authorList>
    </citation>
    <scope>NUCLEOTIDE SEQUENCE [LARGE SCALE GENOMIC DNA]</scope>
    <source>
        <strain evidence="4 5">CLA-JM-H38</strain>
    </source>
</reference>
<evidence type="ECO:0000313" key="4">
    <source>
        <dbReference type="EMBL" id="MEQ2470759.1"/>
    </source>
</evidence>
<evidence type="ECO:0000256" key="2">
    <source>
        <dbReference type="SAM" id="SignalP"/>
    </source>
</evidence>
<evidence type="ECO:0000259" key="3">
    <source>
        <dbReference type="Pfam" id="PF17802"/>
    </source>
</evidence>
<keyword evidence="1" id="KW-0472">Membrane</keyword>
<dbReference type="InterPro" id="IPR013783">
    <property type="entry name" value="Ig-like_fold"/>
</dbReference>
<keyword evidence="1" id="KW-0812">Transmembrane</keyword>
<keyword evidence="1" id="KW-1133">Transmembrane helix</keyword>
<dbReference type="Proteomes" id="UP001490816">
    <property type="component" value="Unassembled WGS sequence"/>
</dbReference>
<dbReference type="RefSeq" id="WP_117950424.1">
    <property type="nucleotide sequence ID" value="NZ_JBBMEZ010000037.1"/>
</dbReference>
<dbReference type="NCBIfam" id="NF033902">
    <property type="entry name" value="iso_D2_wall_anc"/>
    <property type="match status" value="1"/>
</dbReference>
<dbReference type="Gene3D" id="2.60.40.740">
    <property type="match status" value="1"/>
</dbReference>
<gene>
    <name evidence="4" type="ORF">WMO39_10560</name>
</gene>
<dbReference type="Pfam" id="PF17802">
    <property type="entry name" value="SpaA"/>
    <property type="match status" value="1"/>
</dbReference>
<evidence type="ECO:0000313" key="5">
    <source>
        <dbReference type="Proteomes" id="UP001490816"/>
    </source>
</evidence>
<dbReference type="Gene3D" id="2.60.40.10">
    <property type="entry name" value="Immunoglobulins"/>
    <property type="match status" value="1"/>
</dbReference>
<dbReference type="PROSITE" id="PS51257">
    <property type="entry name" value="PROKAR_LIPOPROTEIN"/>
    <property type="match status" value="1"/>
</dbReference>